<name>A0AAV0APZ0_PHAPC</name>
<feature type="non-terminal residue" evidence="3">
    <location>
        <position position="223"/>
    </location>
</feature>
<dbReference type="GO" id="GO:0005096">
    <property type="term" value="F:GTPase activator activity"/>
    <property type="evidence" value="ECO:0007669"/>
    <property type="project" value="TreeGrafter"/>
</dbReference>
<gene>
    <name evidence="3" type="ORF">PPACK8108_LOCUS5728</name>
</gene>
<dbReference type="GO" id="GO:0005643">
    <property type="term" value="C:nuclear pore"/>
    <property type="evidence" value="ECO:0007669"/>
    <property type="project" value="TreeGrafter"/>
</dbReference>
<evidence type="ECO:0000313" key="3">
    <source>
        <dbReference type="EMBL" id="CAH7670974.1"/>
    </source>
</evidence>
<dbReference type="CDD" id="cd13179">
    <property type="entry name" value="RanBD_RanBP1"/>
    <property type="match status" value="1"/>
</dbReference>
<accession>A0AAV0APZ0</accession>
<reference evidence="3" key="1">
    <citation type="submission" date="2022-06" db="EMBL/GenBank/DDBJ databases">
        <authorList>
            <consortium name="SYNGENTA / RWTH Aachen University"/>
        </authorList>
    </citation>
    <scope>NUCLEOTIDE SEQUENCE</scope>
</reference>
<dbReference type="PANTHER" id="PTHR23138">
    <property type="entry name" value="RAN BINDING PROTEIN"/>
    <property type="match status" value="1"/>
</dbReference>
<evidence type="ECO:0000313" key="4">
    <source>
        <dbReference type="Proteomes" id="UP001153365"/>
    </source>
</evidence>
<dbReference type="AlphaFoldDB" id="A0AAV0APZ0"/>
<feature type="compositionally biased region" description="Basic and acidic residues" evidence="1">
    <location>
        <begin position="168"/>
        <end position="192"/>
    </location>
</feature>
<dbReference type="Gene3D" id="2.30.29.30">
    <property type="entry name" value="Pleckstrin-homology domain (PH domain)/Phosphotyrosine-binding domain (PTB)"/>
    <property type="match status" value="1"/>
</dbReference>
<dbReference type="SUPFAM" id="SSF50729">
    <property type="entry name" value="PH domain-like"/>
    <property type="match status" value="1"/>
</dbReference>
<dbReference type="Pfam" id="PF00638">
    <property type="entry name" value="Ran_BP1"/>
    <property type="match status" value="1"/>
</dbReference>
<dbReference type="PANTHER" id="PTHR23138:SF87">
    <property type="entry name" value="E3 SUMO-PROTEIN LIGASE RANBP2"/>
    <property type="match status" value="1"/>
</dbReference>
<evidence type="ECO:0000256" key="1">
    <source>
        <dbReference type="SAM" id="MobiDB-lite"/>
    </source>
</evidence>
<sequence length="223" mass="25102">MVDQNDDHSSATHDAAPENEPHFEPLVKLDAVETKTHEEDENVFFKIRAKLFRFDKDSGEWKERGTGDLKLLQHKTTQKIRLVMRRDKTLKVCANHYITTDMTLASNVGSDRSWVYNVAADVSDEGVTSETLALRFGSSENANLFKGKFEEAQEVNSFILSISDSSEIKSKAEEQSKKAEDSSTEEQERKPEPVQSDATADVIKESSTSNVEDKTEPEAEEKN</sequence>
<dbReference type="InterPro" id="IPR011993">
    <property type="entry name" value="PH-like_dom_sf"/>
</dbReference>
<dbReference type="GO" id="GO:0006913">
    <property type="term" value="P:nucleocytoplasmic transport"/>
    <property type="evidence" value="ECO:0007669"/>
    <property type="project" value="InterPro"/>
</dbReference>
<dbReference type="GO" id="GO:0005737">
    <property type="term" value="C:cytoplasm"/>
    <property type="evidence" value="ECO:0007669"/>
    <property type="project" value="TreeGrafter"/>
</dbReference>
<feature type="region of interest" description="Disordered" evidence="1">
    <location>
        <begin position="168"/>
        <end position="223"/>
    </location>
</feature>
<comment type="caution">
    <text evidence="3">The sequence shown here is derived from an EMBL/GenBank/DDBJ whole genome shotgun (WGS) entry which is preliminary data.</text>
</comment>
<dbReference type="InterPro" id="IPR000156">
    <property type="entry name" value="Ran_bind_dom"/>
</dbReference>
<dbReference type="Proteomes" id="UP001153365">
    <property type="component" value="Unassembled WGS sequence"/>
</dbReference>
<dbReference type="InterPro" id="IPR045255">
    <property type="entry name" value="RanBP1-like"/>
</dbReference>
<evidence type="ECO:0000259" key="2">
    <source>
        <dbReference type="PROSITE" id="PS50196"/>
    </source>
</evidence>
<dbReference type="FunFam" id="2.30.29.30:FF:000018">
    <property type="entry name" value="E3 SUMO-protein ligase RanBP2"/>
    <property type="match status" value="1"/>
</dbReference>
<dbReference type="EMBL" id="CALTRL010001100">
    <property type="protein sequence ID" value="CAH7670974.1"/>
    <property type="molecule type" value="Genomic_DNA"/>
</dbReference>
<dbReference type="InterPro" id="IPR045256">
    <property type="entry name" value="RanBP1_RanBD"/>
</dbReference>
<protein>
    <submittedName>
        <fullName evidence="3">Ran-specific GTPase-activating protein 1</fullName>
    </submittedName>
</protein>
<proteinExistence type="predicted"/>
<feature type="domain" description="RanBD1" evidence="2">
    <location>
        <begin position="22"/>
        <end position="154"/>
    </location>
</feature>
<dbReference type="PROSITE" id="PS50196">
    <property type="entry name" value="RANBD1"/>
    <property type="match status" value="1"/>
</dbReference>
<organism evidence="3 4">
    <name type="scientific">Phakopsora pachyrhizi</name>
    <name type="common">Asian soybean rust disease fungus</name>
    <dbReference type="NCBI Taxonomy" id="170000"/>
    <lineage>
        <taxon>Eukaryota</taxon>
        <taxon>Fungi</taxon>
        <taxon>Dikarya</taxon>
        <taxon>Basidiomycota</taxon>
        <taxon>Pucciniomycotina</taxon>
        <taxon>Pucciniomycetes</taxon>
        <taxon>Pucciniales</taxon>
        <taxon>Phakopsoraceae</taxon>
        <taxon>Phakopsora</taxon>
    </lineage>
</organism>
<keyword evidence="4" id="KW-1185">Reference proteome</keyword>
<feature type="compositionally biased region" description="Basic and acidic residues" evidence="1">
    <location>
        <begin position="211"/>
        <end position="223"/>
    </location>
</feature>
<feature type="region of interest" description="Disordered" evidence="1">
    <location>
        <begin position="1"/>
        <end position="25"/>
    </location>
</feature>
<dbReference type="SMART" id="SM00160">
    <property type="entry name" value="RanBD"/>
    <property type="match status" value="1"/>
</dbReference>
<feature type="non-terminal residue" evidence="3">
    <location>
        <position position="1"/>
    </location>
</feature>